<gene>
    <name evidence="3" type="ORF">M2350_000372</name>
</gene>
<dbReference type="PANTHER" id="PTHR43249:SF1">
    <property type="entry name" value="D-GLUCOSIDE 3-DEHYDROGENASE"/>
    <property type="match status" value="1"/>
</dbReference>
<protein>
    <submittedName>
        <fullName evidence="3">Dehydrogenase</fullName>
    </submittedName>
</protein>
<comment type="caution">
    <text evidence="3">The sequence shown here is derived from an EMBL/GenBank/DDBJ whole genome shotgun (WGS) entry which is preliminary data.</text>
</comment>
<accession>A0ABT2EJ52</accession>
<dbReference type="InterPro" id="IPR052515">
    <property type="entry name" value="Gfo/Idh/MocA_Oxidoreductase"/>
</dbReference>
<sequence length="350" mass="38932">MSEVRVGLIGVGSIAQVAHIPNLKNLGIPIVAIADVVEERAKQIAQQHGIPHAYGDYRQLLKRDDVDAVIVSTPTSTHYPIVTAALKSGKHVLCEKPPAMNDREAEKMAELAEQQKLVLMYALQMRYRNDARAIKKLVEQGEFGEVYFGRALYIRRRGAPGGWFSRKELSGGGPLLDIGVHVIDLTWWLMGKPKPVSAAGFTFHKIGAKGLRLDRGWQPADVREKLEQEVVYDVEDYAGGFIRFENGAVLLFEVSWQINDKDRWGSTICGTKAGASLPPPELYTEVLGEQATVNLRVDEGNAYLEEIREFITCVKEGRKPLTDAYDGVTVMKMLTALYRSAEQGREVPIK</sequence>
<evidence type="ECO:0000259" key="2">
    <source>
        <dbReference type="Pfam" id="PF22725"/>
    </source>
</evidence>
<keyword evidence="4" id="KW-1185">Reference proteome</keyword>
<dbReference type="InterPro" id="IPR036291">
    <property type="entry name" value="NAD(P)-bd_dom_sf"/>
</dbReference>
<feature type="domain" description="GFO/IDH/MocA-like oxidoreductase" evidence="2">
    <location>
        <begin position="132"/>
        <end position="274"/>
    </location>
</feature>
<dbReference type="Pfam" id="PF01408">
    <property type="entry name" value="GFO_IDH_MocA"/>
    <property type="match status" value="1"/>
</dbReference>
<dbReference type="SUPFAM" id="SSF55347">
    <property type="entry name" value="Glyceraldehyde-3-phosphate dehydrogenase-like, C-terminal domain"/>
    <property type="match status" value="1"/>
</dbReference>
<feature type="domain" description="Gfo/Idh/MocA-like oxidoreductase N-terminal" evidence="1">
    <location>
        <begin position="4"/>
        <end position="121"/>
    </location>
</feature>
<dbReference type="Gene3D" id="3.40.50.720">
    <property type="entry name" value="NAD(P)-binding Rossmann-like Domain"/>
    <property type="match status" value="1"/>
</dbReference>
<dbReference type="InterPro" id="IPR055170">
    <property type="entry name" value="GFO_IDH_MocA-like_dom"/>
</dbReference>
<evidence type="ECO:0000259" key="1">
    <source>
        <dbReference type="Pfam" id="PF01408"/>
    </source>
</evidence>
<dbReference type="PANTHER" id="PTHR43249">
    <property type="entry name" value="UDP-N-ACETYL-2-AMINO-2-DEOXY-D-GLUCURONATE OXIDASE"/>
    <property type="match status" value="1"/>
</dbReference>
<dbReference type="InterPro" id="IPR000683">
    <property type="entry name" value="Gfo/Idh/MocA-like_OxRdtase_N"/>
</dbReference>
<reference evidence="3 4" key="1">
    <citation type="submission" date="2022-08" db="EMBL/GenBank/DDBJ databases">
        <title>Bacterial and archaeal communities from various locations to study Microbial Dark Matter (Phase II).</title>
        <authorList>
            <person name="Stepanauskas R."/>
        </authorList>
    </citation>
    <scope>NUCLEOTIDE SEQUENCE [LARGE SCALE GENOMIC DNA]</scope>
    <source>
        <strain evidence="3 4">PD1</strain>
    </source>
</reference>
<organism evidence="3 4">
    <name type="scientific">Candidatus Fervidibacter sacchari</name>
    <dbReference type="NCBI Taxonomy" id="1448929"/>
    <lineage>
        <taxon>Bacteria</taxon>
        <taxon>Candidatus Fervidibacterota</taxon>
        <taxon>Candidatus Fervidibacter</taxon>
    </lineage>
</organism>
<evidence type="ECO:0000313" key="3">
    <source>
        <dbReference type="EMBL" id="MCS3917975.1"/>
    </source>
</evidence>
<dbReference type="Proteomes" id="UP001204798">
    <property type="component" value="Unassembled WGS sequence"/>
</dbReference>
<dbReference type="EMBL" id="JANUCP010000001">
    <property type="protein sequence ID" value="MCS3917975.1"/>
    <property type="molecule type" value="Genomic_DNA"/>
</dbReference>
<evidence type="ECO:0000313" key="4">
    <source>
        <dbReference type="Proteomes" id="UP001204798"/>
    </source>
</evidence>
<dbReference type="Gene3D" id="3.30.360.10">
    <property type="entry name" value="Dihydrodipicolinate Reductase, domain 2"/>
    <property type="match status" value="1"/>
</dbReference>
<dbReference type="Pfam" id="PF22725">
    <property type="entry name" value="GFO_IDH_MocA_C3"/>
    <property type="match status" value="1"/>
</dbReference>
<dbReference type="RefSeq" id="WP_259092987.1">
    <property type="nucleotide sequence ID" value="NZ_CP130454.1"/>
</dbReference>
<proteinExistence type="predicted"/>
<name>A0ABT2EJ52_9BACT</name>
<dbReference type="SUPFAM" id="SSF51735">
    <property type="entry name" value="NAD(P)-binding Rossmann-fold domains"/>
    <property type="match status" value="1"/>
</dbReference>